<reference evidence="7" key="2">
    <citation type="submission" date="2020-09" db="EMBL/GenBank/DDBJ databases">
        <authorList>
            <person name="Sun Q."/>
            <person name="Zhou Y."/>
        </authorList>
    </citation>
    <scope>NUCLEOTIDE SEQUENCE</scope>
    <source>
        <strain evidence="7">CGMCC 4.7679</strain>
    </source>
</reference>
<evidence type="ECO:0000313" key="8">
    <source>
        <dbReference type="Proteomes" id="UP000658656"/>
    </source>
</evidence>
<dbReference type="EMBL" id="BNAV01000011">
    <property type="protein sequence ID" value="GHF76687.1"/>
    <property type="molecule type" value="Genomic_DNA"/>
</dbReference>
<keyword evidence="4 5" id="KW-0808">Transferase</keyword>
<dbReference type="Gene3D" id="1.10.230.10">
    <property type="entry name" value="Cytochrome P450-Terp, domain 2"/>
    <property type="match status" value="1"/>
</dbReference>
<evidence type="ECO:0000256" key="4">
    <source>
        <dbReference type="ARBA" id="ARBA00022679"/>
    </source>
</evidence>
<dbReference type="SUPFAM" id="SSF48256">
    <property type="entry name" value="Citrate synthase"/>
    <property type="match status" value="1"/>
</dbReference>
<reference evidence="7" key="1">
    <citation type="journal article" date="2014" name="Int. J. Syst. Evol. Microbiol.">
        <title>Complete genome sequence of Corynebacterium casei LMG S-19264T (=DSM 44701T), isolated from a smear-ripened cheese.</title>
        <authorList>
            <consortium name="US DOE Joint Genome Institute (JGI-PGF)"/>
            <person name="Walter F."/>
            <person name="Albersmeier A."/>
            <person name="Kalinowski J."/>
            <person name="Ruckert C."/>
        </authorList>
    </citation>
    <scope>NUCLEOTIDE SEQUENCE</scope>
    <source>
        <strain evidence="7">CGMCC 4.7679</strain>
    </source>
</reference>
<dbReference type="PROSITE" id="PS00480">
    <property type="entry name" value="CITRATE_SYNTHASE"/>
    <property type="match status" value="1"/>
</dbReference>
<evidence type="ECO:0000259" key="6">
    <source>
        <dbReference type="Pfam" id="PF12728"/>
    </source>
</evidence>
<protein>
    <recommendedName>
        <fullName evidence="3">citrate synthase (unknown stereospecificity)</fullName>
        <ecNumber evidence="3">2.3.3.16</ecNumber>
    </recommendedName>
</protein>
<dbReference type="Gene3D" id="1.10.580.10">
    <property type="entry name" value="Citrate Synthase, domain 1"/>
    <property type="match status" value="2"/>
</dbReference>
<dbReference type="GO" id="GO:0005975">
    <property type="term" value="P:carbohydrate metabolic process"/>
    <property type="evidence" value="ECO:0007669"/>
    <property type="project" value="TreeGrafter"/>
</dbReference>
<dbReference type="InterPro" id="IPR009061">
    <property type="entry name" value="DNA-bd_dom_put_sf"/>
</dbReference>
<feature type="domain" description="Helix-turn-helix" evidence="6">
    <location>
        <begin position="8"/>
        <end position="58"/>
    </location>
</feature>
<sequence length="396" mass="42370">MTAPGGDYLSTAEAAQRLGVKTQTVYAYVSRGLLNRVRVEGQRTSVFVRAEVDRLARRAREGSRPAGSIERIASAVTLIEDDELYFRGRRVADLVVTESIESVASLLWTGECVAGPGFATSPRSVAFARAASAGLPEVAPFTDRLRVGVIALGAADPERDDCTPDSVVRMARETIGAVVDALPGPTATGGLADRLRPKLCERPEAGPVLHAALMLLADHGLATSTVAARITASTGAHPYAMVSTGLSALDGSYHGTASRPAYRLLAEVMHDPSNLTRHLAGRRVVPGFGHRVYRHRDPRAEVLLPLLPAGPATEAVDRLVAGLRGRHHAFPNVDLALAAMLHTYGMRPDAGEVVFAVARMIGFVAHAIEEYREPRMRFRPNGIYKGPPTEEDAIGQ</sequence>
<dbReference type="PANTHER" id="PTHR11739:SF4">
    <property type="entry name" value="CITRATE SYNTHASE, PEROXISOMAL"/>
    <property type="match status" value="1"/>
</dbReference>
<evidence type="ECO:0000256" key="2">
    <source>
        <dbReference type="ARBA" id="ARBA00010566"/>
    </source>
</evidence>
<dbReference type="InterPro" id="IPR016143">
    <property type="entry name" value="Citrate_synth-like_sm_a-sub"/>
</dbReference>
<dbReference type="Pfam" id="PF00285">
    <property type="entry name" value="Citrate_synt"/>
    <property type="match status" value="1"/>
</dbReference>
<dbReference type="OrthoDB" id="9800864at2"/>
<evidence type="ECO:0000313" key="7">
    <source>
        <dbReference type="EMBL" id="GHF76687.1"/>
    </source>
</evidence>
<dbReference type="AlphaFoldDB" id="A0A8H9J4N5"/>
<gene>
    <name evidence="7" type="ORF">GCM10017566_58520</name>
</gene>
<evidence type="ECO:0000256" key="5">
    <source>
        <dbReference type="RuleBase" id="RU003406"/>
    </source>
</evidence>
<dbReference type="InterPro" id="IPR041657">
    <property type="entry name" value="HTH_17"/>
</dbReference>
<evidence type="ECO:0000256" key="3">
    <source>
        <dbReference type="ARBA" id="ARBA00012972"/>
    </source>
</evidence>
<comment type="caution">
    <text evidence="7">The sequence shown here is derived from an EMBL/GenBank/DDBJ whole genome shotgun (WGS) entry which is preliminary data.</text>
</comment>
<evidence type="ECO:0000256" key="1">
    <source>
        <dbReference type="ARBA" id="ARBA00005163"/>
    </source>
</evidence>
<dbReference type="Proteomes" id="UP000658656">
    <property type="component" value="Unassembled WGS sequence"/>
</dbReference>
<dbReference type="PANTHER" id="PTHR11739">
    <property type="entry name" value="CITRATE SYNTHASE"/>
    <property type="match status" value="1"/>
</dbReference>
<dbReference type="UniPathway" id="UPA00223"/>
<dbReference type="RefSeq" id="WP_145936806.1">
    <property type="nucleotide sequence ID" value="NZ_BNAV01000011.1"/>
</dbReference>
<accession>A0A8H9J4N5</accession>
<dbReference type="InterPro" id="IPR002020">
    <property type="entry name" value="Citrate_synthase"/>
</dbReference>
<dbReference type="InterPro" id="IPR016142">
    <property type="entry name" value="Citrate_synth-like_lrg_a-sub"/>
</dbReference>
<proteinExistence type="inferred from homology"/>
<dbReference type="GO" id="GO:0036440">
    <property type="term" value="F:citrate synthase activity"/>
    <property type="evidence" value="ECO:0007669"/>
    <property type="project" value="UniProtKB-EC"/>
</dbReference>
<comment type="pathway">
    <text evidence="1">Carbohydrate metabolism; tricarboxylic acid cycle.</text>
</comment>
<dbReference type="InterPro" id="IPR019810">
    <property type="entry name" value="Citrate_synthase_AS"/>
</dbReference>
<dbReference type="GO" id="GO:0005829">
    <property type="term" value="C:cytosol"/>
    <property type="evidence" value="ECO:0007669"/>
    <property type="project" value="TreeGrafter"/>
</dbReference>
<dbReference type="GO" id="GO:0006099">
    <property type="term" value="P:tricarboxylic acid cycle"/>
    <property type="evidence" value="ECO:0007669"/>
    <property type="project" value="UniProtKB-UniPathway"/>
</dbReference>
<dbReference type="Pfam" id="PF12728">
    <property type="entry name" value="HTH_17"/>
    <property type="match status" value="1"/>
</dbReference>
<dbReference type="EC" id="2.3.3.16" evidence="3"/>
<name>A0A8H9J4N5_9PSEU</name>
<comment type="similarity">
    <text evidence="2 5">Belongs to the citrate synthase family.</text>
</comment>
<keyword evidence="8" id="KW-1185">Reference proteome</keyword>
<dbReference type="InterPro" id="IPR036969">
    <property type="entry name" value="Citrate_synthase_sf"/>
</dbReference>
<organism evidence="7 8">
    <name type="scientific">Amycolatopsis bartoniae</name>
    <dbReference type="NCBI Taxonomy" id="941986"/>
    <lineage>
        <taxon>Bacteria</taxon>
        <taxon>Bacillati</taxon>
        <taxon>Actinomycetota</taxon>
        <taxon>Actinomycetes</taxon>
        <taxon>Pseudonocardiales</taxon>
        <taxon>Pseudonocardiaceae</taxon>
        <taxon>Amycolatopsis</taxon>
    </lineage>
</organism>
<dbReference type="SUPFAM" id="SSF46955">
    <property type="entry name" value="Putative DNA-binding domain"/>
    <property type="match status" value="1"/>
</dbReference>